<dbReference type="Proteomes" id="UP001139031">
    <property type="component" value="Unassembled WGS sequence"/>
</dbReference>
<protein>
    <recommendedName>
        <fullName evidence="4">DUF2345 domain-containing protein</fullName>
    </recommendedName>
</protein>
<dbReference type="EMBL" id="JAIRAU010000001">
    <property type="protein sequence ID" value="MBZ5708403.1"/>
    <property type="molecule type" value="Genomic_DNA"/>
</dbReference>
<reference evidence="2" key="1">
    <citation type="submission" date="2021-08" db="EMBL/GenBank/DDBJ databases">
        <authorList>
            <person name="Stevens D.C."/>
        </authorList>
    </citation>
    <scope>NUCLEOTIDE SEQUENCE</scope>
    <source>
        <strain evidence="2">DSM 53165</strain>
    </source>
</reference>
<comment type="caution">
    <text evidence="2">The sequence shown here is derived from an EMBL/GenBank/DDBJ whole genome shotgun (WGS) entry which is preliminary data.</text>
</comment>
<evidence type="ECO:0000256" key="1">
    <source>
        <dbReference type="SAM" id="MobiDB-lite"/>
    </source>
</evidence>
<dbReference type="RefSeq" id="WP_224190153.1">
    <property type="nucleotide sequence ID" value="NZ_JAIRAU010000001.1"/>
</dbReference>
<accession>A0ABS7TJJ9</accession>
<feature type="compositionally biased region" description="Acidic residues" evidence="1">
    <location>
        <begin position="1"/>
        <end position="11"/>
    </location>
</feature>
<gene>
    <name evidence="2" type="ORF">K7C98_03980</name>
</gene>
<name>A0ABS7TJJ9_9BACT</name>
<evidence type="ECO:0000313" key="3">
    <source>
        <dbReference type="Proteomes" id="UP001139031"/>
    </source>
</evidence>
<feature type="region of interest" description="Disordered" evidence="1">
    <location>
        <begin position="1"/>
        <end position="23"/>
    </location>
</feature>
<organism evidence="2 3">
    <name type="scientific">Nannocystis pusilla</name>
    <dbReference type="NCBI Taxonomy" id="889268"/>
    <lineage>
        <taxon>Bacteria</taxon>
        <taxon>Pseudomonadati</taxon>
        <taxon>Myxococcota</taxon>
        <taxon>Polyangia</taxon>
        <taxon>Nannocystales</taxon>
        <taxon>Nannocystaceae</taxon>
        <taxon>Nannocystis</taxon>
    </lineage>
</organism>
<proteinExistence type="predicted"/>
<feature type="region of interest" description="Disordered" evidence="1">
    <location>
        <begin position="155"/>
        <end position="177"/>
    </location>
</feature>
<evidence type="ECO:0008006" key="4">
    <source>
        <dbReference type="Google" id="ProtNLM"/>
    </source>
</evidence>
<evidence type="ECO:0000313" key="2">
    <source>
        <dbReference type="EMBL" id="MBZ5708403.1"/>
    </source>
</evidence>
<sequence>MPADDSHDEDNERPAAAAPTTTSMTFRAGYSLESLAGPRGDVLSIKAPDGKIFLKISLLPEGPAVELQSVSLAVAATGDLSLDCRRLAIHAEDGVAIHTGGDLVQVAQGDVRVAAGGVIDSEGHAQHLRARRGDVQLTANDDVALDGERVRLNSPKAGIQPRAALQAQAPGQLEPKR</sequence>
<keyword evidence="3" id="KW-1185">Reference proteome</keyword>